<sequence length="94" mass="10882">MEQVRTYDNYNLEAGDIVRFHTPYPDENPDTVFVVLKTYYAPQIPRAGVVKITASAAEPIEDKLFIKDLERVQQVTPTLLQNISKWMDRHLTCD</sequence>
<evidence type="ECO:0000313" key="2">
    <source>
        <dbReference type="Proteomes" id="UP001597545"/>
    </source>
</evidence>
<dbReference type="Proteomes" id="UP001597545">
    <property type="component" value="Unassembled WGS sequence"/>
</dbReference>
<dbReference type="RefSeq" id="WP_380900102.1">
    <property type="nucleotide sequence ID" value="NZ_JBHUEG010000002.1"/>
</dbReference>
<reference evidence="2" key="1">
    <citation type="journal article" date="2019" name="Int. J. Syst. Evol. Microbiol.">
        <title>The Global Catalogue of Microorganisms (GCM) 10K type strain sequencing project: providing services to taxonomists for standard genome sequencing and annotation.</title>
        <authorList>
            <consortium name="The Broad Institute Genomics Platform"/>
            <consortium name="The Broad Institute Genome Sequencing Center for Infectious Disease"/>
            <person name="Wu L."/>
            <person name="Ma J."/>
        </authorList>
    </citation>
    <scope>NUCLEOTIDE SEQUENCE [LARGE SCALE GENOMIC DNA]</scope>
    <source>
        <strain evidence="2">KCTC 42662</strain>
    </source>
</reference>
<comment type="caution">
    <text evidence="1">The sequence shown here is derived from an EMBL/GenBank/DDBJ whole genome shotgun (WGS) entry which is preliminary data.</text>
</comment>
<keyword evidence="2" id="KW-1185">Reference proteome</keyword>
<accession>A0ABW5KC48</accession>
<proteinExistence type="predicted"/>
<name>A0ABW5KC48_9SPHI</name>
<gene>
    <name evidence="1" type="ORF">ACFSR5_01820</name>
</gene>
<organism evidence="1 2">
    <name type="scientific">Sphingobacterium suaedae</name>
    <dbReference type="NCBI Taxonomy" id="1686402"/>
    <lineage>
        <taxon>Bacteria</taxon>
        <taxon>Pseudomonadati</taxon>
        <taxon>Bacteroidota</taxon>
        <taxon>Sphingobacteriia</taxon>
        <taxon>Sphingobacteriales</taxon>
        <taxon>Sphingobacteriaceae</taxon>
        <taxon>Sphingobacterium</taxon>
    </lineage>
</organism>
<dbReference type="EMBL" id="JBHULR010000001">
    <property type="protein sequence ID" value="MFD2546376.1"/>
    <property type="molecule type" value="Genomic_DNA"/>
</dbReference>
<protein>
    <submittedName>
        <fullName evidence="1">Uncharacterized protein</fullName>
    </submittedName>
</protein>
<evidence type="ECO:0000313" key="1">
    <source>
        <dbReference type="EMBL" id="MFD2546376.1"/>
    </source>
</evidence>